<dbReference type="GO" id="GO:0015288">
    <property type="term" value="F:porin activity"/>
    <property type="evidence" value="ECO:0007669"/>
    <property type="project" value="TreeGrafter"/>
</dbReference>
<evidence type="ECO:0000313" key="9">
    <source>
        <dbReference type="Proteomes" id="UP000199306"/>
    </source>
</evidence>
<keyword evidence="5" id="KW-0812">Transmembrane</keyword>
<keyword evidence="3" id="KW-0813">Transport</keyword>
<dbReference type="Pfam" id="PF02321">
    <property type="entry name" value="OEP"/>
    <property type="match status" value="2"/>
</dbReference>
<evidence type="ECO:0000256" key="3">
    <source>
        <dbReference type="ARBA" id="ARBA00022448"/>
    </source>
</evidence>
<keyword evidence="9" id="KW-1185">Reference proteome</keyword>
<dbReference type="SUPFAM" id="SSF56954">
    <property type="entry name" value="Outer membrane efflux proteins (OEP)"/>
    <property type="match status" value="1"/>
</dbReference>
<dbReference type="OrthoDB" id="9811587at2"/>
<dbReference type="GO" id="GO:0015562">
    <property type="term" value="F:efflux transmembrane transporter activity"/>
    <property type="evidence" value="ECO:0007669"/>
    <property type="project" value="InterPro"/>
</dbReference>
<dbReference type="GO" id="GO:0009279">
    <property type="term" value="C:cell outer membrane"/>
    <property type="evidence" value="ECO:0007669"/>
    <property type="project" value="UniProtKB-SubCell"/>
</dbReference>
<evidence type="ECO:0000256" key="4">
    <source>
        <dbReference type="ARBA" id="ARBA00022452"/>
    </source>
</evidence>
<comment type="similarity">
    <text evidence="2">Belongs to the outer membrane factor (OMF) (TC 1.B.17) family.</text>
</comment>
<keyword evidence="6" id="KW-0472">Membrane</keyword>
<evidence type="ECO:0000256" key="2">
    <source>
        <dbReference type="ARBA" id="ARBA00007613"/>
    </source>
</evidence>
<dbReference type="InterPro" id="IPR003423">
    <property type="entry name" value="OMP_efflux"/>
</dbReference>
<sequence>MGVIKTFNAKWSDHVTYIKPNDNQMKSHFYKLLLAGTLLTSGNIYAQTAIQANRNVSKITLVQAVEIALQNNISVKQSQVQVQNNDLLLRQAKFNRLPSASSNISESFSFGRSLNPFTNSYDSQNINYNNIGVNASVILFNGSLLKNNIIQNDINLKASQLDLQAMKESISLQVVLAYLNILSAEDQLSIAQSQTEITKLQIERTTKLVNAGSLPQSNVLDLKAQLANEETTVVNNQTILDLNKLTLIQLLNDRSITDVQPERVSVPIPNSQSYDASIAQIYDIAQLNQPVVKAADLRILSAAKGVDIARAGLLPVLSLNGSISANQSNAQKSTRVDGTKDNYLGDVVFQGQTIPLVIKQPNYVSGETIGYFDQLNNTQNKVFGLNLNIPIFSKFQNKTRIAQANLQKINAEFEAQKTRLTLRQNIEQAYVNLTNAAKRFDALTVQVQALEESFRAADSKFNAGAIDYVSYSLQKTNLDKAKANQVQAKYDFVFRTKILDYYQNKPLTF</sequence>
<protein>
    <submittedName>
        <fullName evidence="8">Outer membrane protein</fullName>
    </submittedName>
</protein>
<keyword evidence="4" id="KW-1134">Transmembrane beta strand</keyword>
<evidence type="ECO:0000256" key="1">
    <source>
        <dbReference type="ARBA" id="ARBA00004442"/>
    </source>
</evidence>
<keyword evidence="7" id="KW-0998">Cell outer membrane</keyword>
<name>A0A1I5QV50_9BACT</name>
<dbReference type="PANTHER" id="PTHR30026">
    <property type="entry name" value="OUTER MEMBRANE PROTEIN TOLC"/>
    <property type="match status" value="1"/>
</dbReference>
<dbReference type="Gene3D" id="1.20.1600.10">
    <property type="entry name" value="Outer membrane efflux proteins (OEP)"/>
    <property type="match status" value="1"/>
</dbReference>
<accession>A0A1I5QV50</accession>
<evidence type="ECO:0000256" key="7">
    <source>
        <dbReference type="ARBA" id="ARBA00023237"/>
    </source>
</evidence>
<evidence type="ECO:0000256" key="6">
    <source>
        <dbReference type="ARBA" id="ARBA00023136"/>
    </source>
</evidence>
<dbReference type="STRING" id="1079859.SAMN04515674_103383"/>
<reference evidence="8 9" key="1">
    <citation type="submission" date="2016-10" db="EMBL/GenBank/DDBJ databases">
        <authorList>
            <person name="de Groot N.N."/>
        </authorList>
    </citation>
    <scope>NUCLEOTIDE SEQUENCE [LARGE SCALE GENOMIC DNA]</scope>
    <source>
        <strain evidence="9">E92,LMG 26720,CCM 7988</strain>
    </source>
</reference>
<dbReference type="PANTHER" id="PTHR30026:SF20">
    <property type="entry name" value="OUTER MEMBRANE PROTEIN TOLC"/>
    <property type="match status" value="1"/>
</dbReference>
<proteinExistence type="inferred from homology"/>
<dbReference type="GO" id="GO:1990281">
    <property type="term" value="C:efflux pump complex"/>
    <property type="evidence" value="ECO:0007669"/>
    <property type="project" value="TreeGrafter"/>
</dbReference>
<dbReference type="EMBL" id="FOXH01000003">
    <property type="protein sequence ID" value="SFP50168.1"/>
    <property type="molecule type" value="Genomic_DNA"/>
</dbReference>
<dbReference type="AlphaFoldDB" id="A0A1I5QV50"/>
<evidence type="ECO:0000256" key="5">
    <source>
        <dbReference type="ARBA" id="ARBA00022692"/>
    </source>
</evidence>
<gene>
    <name evidence="8" type="ORF">SAMN04515674_103383</name>
</gene>
<evidence type="ECO:0000313" key="8">
    <source>
        <dbReference type="EMBL" id="SFP50168.1"/>
    </source>
</evidence>
<dbReference type="Proteomes" id="UP000199306">
    <property type="component" value="Unassembled WGS sequence"/>
</dbReference>
<organism evidence="8 9">
    <name type="scientific">Pseudarcicella hirudinis</name>
    <dbReference type="NCBI Taxonomy" id="1079859"/>
    <lineage>
        <taxon>Bacteria</taxon>
        <taxon>Pseudomonadati</taxon>
        <taxon>Bacteroidota</taxon>
        <taxon>Cytophagia</taxon>
        <taxon>Cytophagales</taxon>
        <taxon>Flectobacillaceae</taxon>
        <taxon>Pseudarcicella</taxon>
    </lineage>
</organism>
<comment type="subcellular location">
    <subcellularLocation>
        <location evidence="1">Cell outer membrane</location>
    </subcellularLocation>
</comment>
<dbReference type="InterPro" id="IPR051906">
    <property type="entry name" value="TolC-like"/>
</dbReference>